<dbReference type="Pfam" id="PF13360">
    <property type="entry name" value="PQQ_2"/>
    <property type="match status" value="1"/>
</dbReference>
<dbReference type="Gene3D" id="2.130.10.10">
    <property type="entry name" value="YVTN repeat-like/Quinoprotein amine dehydrogenase"/>
    <property type="match status" value="1"/>
</dbReference>
<dbReference type="PANTHER" id="PTHR34512:SF30">
    <property type="entry name" value="OUTER MEMBRANE PROTEIN ASSEMBLY FACTOR BAMB"/>
    <property type="match status" value="1"/>
</dbReference>
<dbReference type="SMART" id="SM00564">
    <property type="entry name" value="PQQ"/>
    <property type="match status" value="4"/>
</dbReference>
<dbReference type="EMBL" id="UINC01056685">
    <property type="protein sequence ID" value="SVB77004.1"/>
    <property type="molecule type" value="Genomic_DNA"/>
</dbReference>
<reference evidence="2" key="1">
    <citation type="submission" date="2018-05" db="EMBL/GenBank/DDBJ databases">
        <authorList>
            <person name="Lanie J.A."/>
            <person name="Ng W.-L."/>
            <person name="Kazmierczak K.M."/>
            <person name="Andrzejewski T.M."/>
            <person name="Davidsen T.M."/>
            <person name="Wayne K.J."/>
            <person name="Tettelin H."/>
            <person name="Glass J.I."/>
            <person name="Rusch D."/>
            <person name="Podicherti R."/>
            <person name="Tsui H.-C.T."/>
            <person name="Winkler M.E."/>
        </authorList>
    </citation>
    <scope>NUCLEOTIDE SEQUENCE</scope>
</reference>
<gene>
    <name evidence="2" type="ORF">METZ01_LOCUS229858</name>
</gene>
<dbReference type="PANTHER" id="PTHR34512">
    <property type="entry name" value="CELL SURFACE PROTEIN"/>
    <property type="match status" value="1"/>
</dbReference>
<feature type="non-terminal residue" evidence="2">
    <location>
        <position position="404"/>
    </location>
</feature>
<protein>
    <recommendedName>
        <fullName evidence="1">Pyrrolo-quinoline quinone repeat domain-containing protein</fullName>
    </recommendedName>
</protein>
<dbReference type="InterPro" id="IPR015943">
    <property type="entry name" value="WD40/YVTN_repeat-like_dom_sf"/>
</dbReference>
<accession>A0A382GQB1</accession>
<dbReference type="Gene3D" id="2.40.10.480">
    <property type="match status" value="1"/>
</dbReference>
<dbReference type="InterPro" id="IPR011047">
    <property type="entry name" value="Quinoprotein_ADH-like_sf"/>
</dbReference>
<sequence>MGLSRLAIAETSWPDYRGPKQDGSINGVDLPLQWSESNQVMWKTVVHGRGWSSPVVADDQVWLTTATPDGRELYVLCVDAPSGKILLDRKLFQIAKPQFAHAFNSYASPSPLIDSSHVYVSFGSPGTACLDLKTHKILWERTDLVCDHFRGAGSSPFVYENLIILTMDGADFQYLIALDKLTGNTVWRTDRSTDFGDLDPNTNLPKRGGDFRKSYATPVLAQVKGQSQLINPGAKAVFAYDPRTGKEIWTIRYGNHSSAARTLVGHEMAFINTGYGKAELLGIRIDGKGDVTDTHIVWRLRKGAPNKPSPVLHDGHLYTVTDGGVASCINPKTGEVIWQARIGGEYSASLLLSKGNIYCFDQGGTCLVFQANPKEFRQVSKSKLNDGFMSSPAVLLNSLILRTK</sequence>
<organism evidence="2">
    <name type="scientific">marine metagenome</name>
    <dbReference type="NCBI Taxonomy" id="408172"/>
    <lineage>
        <taxon>unclassified sequences</taxon>
        <taxon>metagenomes</taxon>
        <taxon>ecological metagenomes</taxon>
    </lineage>
</organism>
<name>A0A382GQB1_9ZZZZ</name>
<dbReference type="InterPro" id="IPR002372">
    <property type="entry name" value="PQQ_rpt_dom"/>
</dbReference>
<feature type="domain" description="Pyrrolo-quinoline quinone repeat" evidence="1">
    <location>
        <begin position="75"/>
        <end position="251"/>
    </location>
</feature>
<dbReference type="SUPFAM" id="SSF50998">
    <property type="entry name" value="Quinoprotein alcohol dehydrogenase-like"/>
    <property type="match status" value="1"/>
</dbReference>
<proteinExistence type="predicted"/>
<evidence type="ECO:0000313" key="2">
    <source>
        <dbReference type="EMBL" id="SVB77004.1"/>
    </source>
</evidence>
<dbReference type="AlphaFoldDB" id="A0A382GQB1"/>
<evidence type="ECO:0000259" key="1">
    <source>
        <dbReference type="Pfam" id="PF13360"/>
    </source>
</evidence>
<dbReference type="InterPro" id="IPR018391">
    <property type="entry name" value="PQQ_b-propeller_rpt"/>
</dbReference>